<organism evidence="3 4">
    <name type="scientific">Cupriavidus lacunae</name>
    <dbReference type="NCBI Taxonomy" id="2666307"/>
    <lineage>
        <taxon>Bacteria</taxon>
        <taxon>Pseudomonadati</taxon>
        <taxon>Pseudomonadota</taxon>
        <taxon>Betaproteobacteria</taxon>
        <taxon>Burkholderiales</taxon>
        <taxon>Burkholderiaceae</taxon>
        <taxon>Cupriavidus</taxon>
    </lineage>
</organism>
<dbReference type="EMBL" id="QKWJ01000064">
    <property type="protein sequence ID" value="RDK06373.1"/>
    <property type="molecule type" value="Genomic_DNA"/>
</dbReference>
<feature type="domain" description="UspA" evidence="2">
    <location>
        <begin position="154"/>
        <end position="276"/>
    </location>
</feature>
<dbReference type="InterPro" id="IPR006016">
    <property type="entry name" value="UspA"/>
</dbReference>
<dbReference type="PANTHER" id="PTHR46268:SF15">
    <property type="entry name" value="UNIVERSAL STRESS PROTEIN HP_0031"/>
    <property type="match status" value="1"/>
</dbReference>
<dbReference type="InterPro" id="IPR006015">
    <property type="entry name" value="Universal_stress_UspA"/>
</dbReference>
<evidence type="ECO:0000256" key="1">
    <source>
        <dbReference type="ARBA" id="ARBA00008791"/>
    </source>
</evidence>
<evidence type="ECO:0000313" key="4">
    <source>
        <dbReference type="Proteomes" id="UP000255165"/>
    </source>
</evidence>
<dbReference type="AlphaFoldDB" id="A0A370NLA0"/>
<dbReference type="PRINTS" id="PR01438">
    <property type="entry name" value="UNVRSLSTRESS"/>
</dbReference>
<dbReference type="Pfam" id="PF00582">
    <property type="entry name" value="Usp"/>
    <property type="match status" value="1"/>
</dbReference>
<gene>
    <name evidence="3" type="ORF">DN412_31630</name>
</gene>
<reference evidence="4" key="1">
    <citation type="submission" date="2018-06" db="EMBL/GenBank/DDBJ databases">
        <authorList>
            <person name="Feng T."/>
            <person name="Jeon C.O."/>
        </authorList>
    </citation>
    <scope>NUCLEOTIDE SEQUENCE [LARGE SCALE GENOMIC DNA]</scope>
    <source>
        <strain evidence="4">S23</strain>
    </source>
</reference>
<proteinExistence type="inferred from homology"/>
<dbReference type="CDD" id="cd00293">
    <property type="entry name" value="USP-like"/>
    <property type="match status" value="1"/>
</dbReference>
<comment type="caution">
    <text evidence="3">The sequence shown here is derived from an EMBL/GenBank/DDBJ whole genome shotgun (WGS) entry which is preliminary data.</text>
</comment>
<dbReference type="Gene3D" id="3.40.50.12370">
    <property type="match status" value="1"/>
</dbReference>
<keyword evidence="4" id="KW-1185">Reference proteome</keyword>
<protein>
    <submittedName>
        <fullName evidence="3">Universal stress protein</fullName>
    </submittedName>
</protein>
<dbReference type="RefSeq" id="WP_115215186.1">
    <property type="nucleotide sequence ID" value="NZ_QKWJ01000064.1"/>
</dbReference>
<evidence type="ECO:0000259" key="2">
    <source>
        <dbReference type="Pfam" id="PF00582"/>
    </source>
</evidence>
<accession>A0A370NLA0</accession>
<name>A0A370NLA0_9BURK</name>
<dbReference type="SUPFAM" id="SSF52402">
    <property type="entry name" value="Adenine nucleotide alpha hydrolases-like"/>
    <property type="match status" value="2"/>
</dbReference>
<dbReference type="Proteomes" id="UP000255165">
    <property type="component" value="Unassembled WGS sequence"/>
</dbReference>
<sequence length="279" mass="30634">MTFASIMVHMDTGRRSHLRLSLAVKLVHEYQASLTGLLAVYAADPAWVHRVPDGGRYLEAYRQRMEEACHVAQCAFDRATEELLVPVEWRIAEGPPLVAVQREARLGDLLIMGQDDPDDPTAFVASHFVETIILEAGRPVLVIPSAGWFRQIGRRVMVAWNGSRESTRAIHDALPFLRRADSVDVVSCAVVGKRRDDWLAPAQYPVAWLARHGIAARVHEVPVGVDLSTGEALLSQAADLSADLMVLGAYGHSRMSELVLGGVTQTLLTSMTVPTLFSH</sequence>
<evidence type="ECO:0000313" key="3">
    <source>
        <dbReference type="EMBL" id="RDK06373.1"/>
    </source>
</evidence>
<comment type="similarity">
    <text evidence="1">Belongs to the universal stress protein A family.</text>
</comment>
<dbReference type="PANTHER" id="PTHR46268">
    <property type="entry name" value="STRESS RESPONSE PROTEIN NHAX"/>
    <property type="match status" value="1"/>
</dbReference>